<reference evidence="2" key="1">
    <citation type="submission" date="2017-04" db="EMBL/GenBank/DDBJ databases">
        <authorList>
            <person name="Varghese N."/>
            <person name="Submissions S."/>
        </authorList>
    </citation>
    <scope>NUCLEOTIDE SEQUENCE [LARGE SCALE GENOMIC DNA]</scope>
    <source>
        <strain evidence="2">Ballard 720</strain>
    </source>
</reference>
<keyword evidence="2" id="KW-1185">Reference proteome</keyword>
<name>A0A1X7ED28_TRICW</name>
<evidence type="ECO:0000313" key="2">
    <source>
        <dbReference type="Proteomes" id="UP000192911"/>
    </source>
</evidence>
<gene>
    <name evidence="1" type="ORF">SAMN06295900_105190</name>
</gene>
<dbReference type="RefSeq" id="WP_085227443.1">
    <property type="nucleotide sequence ID" value="NZ_BSQD01000004.1"/>
</dbReference>
<dbReference type="OrthoDB" id="8636230at2"/>
<proteinExistence type="predicted"/>
<evidence type="ECO:0000313" key="1">
    <source>
        <dbReference type="EMBL" id="SMF31430.1"/>
    </source>
</evidence>
<dbReference type="AlphaFoldDB" id="A0A1X7ED28"/>
<dbReference type="Proteomes" id="UP000192911">
    <property type="component" value="Unassembled WGS sequence"/>
</dbReference>
<sequence>MDETWQFQIRITASAELAQRLRAAADDPRDEVLKRILREHDASLVCQYDAFADYVAQAERDGIDGYPLYHWTKATIENPQKKARYLQSFTVYVKGDQVYDQTTADSLQAKLSAHAGESGIEAVSKFDTNPANNPQPPMQGG</sequence>
<organism evidence="1 2">
    <name type="scientific">Trinickia caryophylli</name>
    <name type="common">Paraburkholderia caryophylli</name>
    <dbReference type="NCBI Taxonomy" id="28094"/>
    <lineage>
        <taxon>Bacteria</taxon>
        <taxon>Pseudomonadati</taxon>
        <taxon>Pseudomonadota</taxon>
        <taxon>Betaproteobacteria</taxon>
        <taxon>Burkholderiales</taxon>
        <taxon>Burkholderiaceae</taxon>
        <taxon>Trinickia</taxon>
    </lineage>
</organism>
<protein>
    <submittedName>
        <fullName evidence="1">Uncharacterized protein</fullName>
    </submittedName>
</protein>
<dbReference type="EMBL" id="FXAH01000005">
    <property type="protein sequence ID" value="SMF31430.1"/>
    <property type="molecule type" value="Genomic_DNA"/>
</dbReference>
<dbReference type="GeneID" id="95553728"/>
<accession>A0A1X7ED28</accession>